<protein>
    <submittedName>
        <fullName evidence="1">Uncharacterized protein</fullName>
    </submittedName>
</protein>
<sequence length="122" mass="13024">MPGCGTTGRKPRRRESAGAAVLDLARRQRAERWPGTHNGDTLTRTVTVLGAQDSGSETSEERSISMVGRGPGKLCSFFCYIYGLSWAKSTGYAMAQPAYPVDPPLRSRAGCCSRAPAPGCDL</sequence>
<proteinExistence type="predicted"/>
<evidence type="ECO:0000313" key="1">
    <source>
        <dbReference type="EMBL" id="JAE30562.1"/>
    </source>
</evidence>
<name>A0A0A9H1A5_ARUDO</name>
<dbReference type="EMBL" id="GBRH01167334">
    <property type="protein sequence ID" value="JAE30562.1"/>
    <property type="molecule type" value="Transcribed_RNA"/>
</dbReference>
<organism evidence="1">
    <name type="scientific">Arundo donax</name>
    <name type="common">Giant reed</name>
    <name type="synonym">Donax arundinaceus</name>
    <dbReference type="NCBI Taxonomy" id="35708"/>
    <lineage>
        <taxon>Eukaryota</taxon>
        <taxon>Viridiplantae</taxon>
        <taxon>Streptophyta</taxon>
        <taxon>Embryophyta</taxon>
        <taxon>Tracheophyta</taxon>
        <taxon>Spermatophyta</taxon>
        <taxon>Magnoliopsida</taxon>
        <taxon>Liliopsida</taxon>
        <taxon>Poales</taxon>
        <taxon>Poaceae</taxon>
        <taxon>PACMAD clade</taxon>
        <taxon>Arundinoideae</taxon>
        <taxon>Arundineae</taxon>
        <taxon>Arundo</taxon>
    </lineage>
</organism>
<accession>A0A0A9H1A5</accession>
<reference evidence="1" key="1">
    <citation type="submission" date="2014-09" db="EMBL/GenBank/DDBJ databases">
        <authorList>
            <person name="Magalhaes I.L.F."/>
            <person name="Oliveira U."/>
            <person name="Santos F.R."/>
            <person name="Vidigal T.H.D.A."/>
            <person name="Brescovit A.D."/>
            <person name="Santos A.J."/>
        </authorList>
    </citation>
    <scope>NUCLEOTIDE SEQUENCE</scope>
    <source>
        <tissue evidence="1">Shoot tissue taken approximately 20 cm above the soil surface</tissue>
    </source>
</reference>
<dbReference type="AlphaFoldDB" id="A0A0A9H1A5"/>
<reference evidence="1" key="2">
    <citation type="journal article" date="2015" name="Data Brief">
        <title>Shoot transcriptome of the giant reed, Arundo donax.</title>
        <authorList>
            <person name="Barrero R.A."/>
            <person name="Guerrero F.D."/>
            <person name="Moolhuijzen P."/>
            <person name="Goolsby J.A."/>
            <person name="Tidwell J."/>
            <person name="Bellgard S.E."/>
            <person name="Bellgard M.I."/>
        </authorList>
    </citation>
    <scope>NUCLEOTIDE SEQUENCE</scope>
    <source>
        <tissue evidence="1">Shoot tissue taken approximately 20 cm above the soil surface</tissue>
    </source>
</reference>